<dbReference type="AlphaFoldDB" id="A0AAN6VYS8"/>
<evidence type="ECO:0000313" key="4">
    <source>
        <dbReference type="Proteomes" id="UP001302321"/>
    </source>
</evidence>
<evidence type="ECO:0000313" key="3">
    <source>
        <dbReference type="EMBL" id="KAK4171016.1"/>
    </source>
</evidence>
<keyword evidence="1" id="KW-0812">Transmembrane</keyword>
<evidence type="ECO:0000256" key="2">
    <source>
        <dbReference type="SAM" id="SignalP"/>
    </source>
</evidence>
<dbReference type="PANTHER" id="PTHR35043:SF7">
    <property type="entry name" value="TRANSCRIPTION FACTOR DOMAIN-CONTAINING PROTEIN"/>
    <property type="match status" value="1"/>
</dbReference>
<feature type="transmembrane region" description="Helical" evidence="1">
    <location>
        <begin position="607"/>
        <end position="629"/>
    </location>
</feature>
<keyword evidence="1" id="KW-0472">Membrane</keyword>
<name>A0AAN6VYS8_9PEZI</name>
<protein>
    <recommendedName>
        <fullName evidence="5">Wax synthase domain-containing protein</fullName>
    </recommendedName>
</protein>
<reference evidence="3" key="1">
    <citation type="journal article" date="2023" name="Mol. Phylogenet. Evol.">
        <title>Genome-scale phylogeny and comparative genomics of the fungal order Sordariales.</title>
        <authorList>
            <person name="Hensen N."/>
            <person name="Bonometti L."/>
            <person name="Westerberg I."/>
            <person name="Brannstrom I.O."/>
            <person name="Guillou S."/>
            <person name="Cros-Aarteil S."/>
            <person name="Calhoun S."/>
            <person name="Haridas S."/>
            <person name="Kuo A."/>
            <person name="Mondo S."/>
            <person name="Pangilinan J."/>
            <person name="Riley R."/>
            <person name="LaButti K."/>
            <person name="Andreopoulos B."/>
            <person name="Lipzen A."/>
            <person name="Chen C."/>
            <person name="Yan M."/>
            <person name="Daum C."/>
            <person name="Ng V."/>
            <person name="Clum A."/>
            <person name="Steindorff A."/>
            <person name="Ohm R.A."/>
            <person name="Martin F."/>
            <person name="Silar P."/>
            <person name="Natvig D.O."/>
            <person name="Lalanne C."/>
            <person name="Gautier V."/>
            <person name="Ament-Velasquez S.L."/>
            <person name="Kruys A."/>
            <person name="Hutchinson M.I."/>
            <person name="Powell A.J."/>
            <person name="Barry K."/>
            <person name="Miller A.N."/>
            <person name="Grigoriev I.V."/>
            <person name="Debuchy R."/>
            <person name="Gladieux P."/>
            <person name="Hiltunen Thoren M."/>
            <person name="Johannesson H."/>
        </authorList>
    </citation>
    <scope>NUCLEOTIDE SEQUENCE</scope>
    <source>
        <strain evidence="3">CBS 892.96</strain>
    </source>
</reference>
<gene>
    <name evidence="3" type="ORF">QBC36DRAFT_105839</name>
</gene>
<feature type="signal peptide" evidence="2">
    <location>
        <begin position="1"/>
        <end position="20"/>
    </location>
</feature>
<dbReference type="EMBL" id="MU866667">
    <property type="protein sequence ID" value="KAK4171016.1"/>
    <property type="molecule type" value="Genomic_DNA"/>
</dbReference>
<feature type="transmembrane region" description="Helical" evidence="1">
    <location>
        <begin position="545"/>
        <end position="567"/>
    </location>
</feature>
<feature type="transmembrane region" description="Helical" evidence="1">
    <location>
        <begin position="86"/>
        <end position="111"/>
    </location>
</feature>
<keyword evidence="1" id="KW-1133">Transmembrane helix</keyword>
<comment type="caution">
    <text evidence="3">The sequence shown here is derived from an EMBL/GenBank/DDBJ whole genome shotgun (WGS) entry which is preliminary data.</text>
</comment>
<keyword evidence="2" id="KW-0732">Signal</keyword>
<feature type="chain" id="PRO_5042868786" description="Wax synthase domain-containing protein" evidence="2">
    <location>
        <begin position="21"/>
        <end position="651"/>
    </location>
</feature>
<dbReference type="Proteomes" id="UP001302321">
    <property type="component" value="Unassembled WGS sequence"/>
</dbReference>
<sequence length="651" mass="72943">MDPGLFTSLLFFIFWSFANGAGDGDNETANEKIRWQSEPNGRGTFSLIFSCVVTLTLCVFSALHLNVPPESRSDSFRLQCFDKAKWVLYGIFAPELVVATAAAQYIVAAWLKQQIEIDVKSRNGNGQVWDITQCFYAVMGGFAADLPDYASMGADRNRKRVTVTPEGIRLLSFLGDLPTIQECQIRDKSKADWLAKSIVCFQAGWMVVQVIGRAAKHMPISLLEINTCGHVACALVIYLLWWNKPLDVLVPTLLPDNDRIKDALALMYLCSPEIGGADEHGIMDIRCFVHIVEGEDDERIWKLPETYPTPMLAASPQETPNLEAEADTQEMSELRTHLSIGSSGSRNPAAFLGFGQLWTETNTPVSNMKRKSSARNSSFRYQFNLNAPLISPQCMSYFQPPYSKYSIRHSRYCRRGFPDVQKPTSSTMSNPPSRPLISPPLLLTASFAANRLRTLCAQRPEYQPYYFTLGFGPKLAHFFGETDYLAPNIVNFPSLHKLSLGQVNIHRDRLRAVLAATAAAYGALHCSAGFNNFETFSFVTEPERIIWVASALTITASGVLLWGFFFARQYWPGFDTWVSGVNPSMPITLTGKEGRGQGRWVRWGRRLGVYVVLGGFVVARVFLVFEAFVSLRWASRGLYETVEWTDFLPHL</sequence>
<feature type="transmembrane region" description="Helical" evidence="1">
    <location>
        <begin position="44"/>
        <end position="65"/>
    </location>
</feature>
<evidence type="ECO:0008006" key="5">
    <source>
        <dbReference type="Google" id="ProtNLM"/>
    </source>
</evidence>
<dbReference type="PANTHER" id="PTHR35043">
    <property type="entry name" value="TRANSCRIPTION FACTOR DOMAIN-CONTAINING PROTEIN"/>
    <property type="match status" value="1"/>
</dbReference>
<reference evidence="3" key="2">
    <citation type="submission" date="2023-05" db="EMBL/GenBank/DDBJ databases">
        <authorList>
            <consortium name="Lawrence Berkeley National Laboratory"/>
            <person name="Steindorff A."/>
            <person name="Hensen N."/>
            <person name="Bonometti L."/>
            <person name="Westerberg I."/>
            <person name="Brannstrom I.O."/>
            <person name="Guillou S."/>
            <person name="Cros-Aarteil S."/>
            <person name="Calhoun S."/>
            <person name="Haridas S."/>
            <person name="Kuo A."/>
            <person name="Mondo S."/>
            <person name="Pangilinan J."/>
            <person name="Riley R."/>
            <person name="Labutti K."/>
            <person name="Andreopoulos B."/>
            <person name="Lipzen A."/>
            <person name="Chen C."/>
            <person name="Yanf M."/>
            <person name="Daum C."/>
            <person name="Ng V."/>
            <person name="Clum A."/>
            <person name="Ohm R."/>
            <person name="Martin F."/>
            <person name="Silar P."/>
            <person name="Natvig D."/>
            <person name="Lalanne C."/>
            <person name="Gautier V."/>
            <person name="Ament-Velasquez S.L."/>
            <person name="Kruys A."/>
            <person name="Hutchinson M.I."/>
            <person name="Powell A.J."/>
            <person name="Barry K."/>
            <person name="Miller A.N."/>
            <person name="Grigoriev I.V."/>
            <person name="Debuchy R."/>
            <person name="Gladieux P."/>
            <person name="Thoren M.H."/>
            <person name="Johannesson H."/>
        </authorList>
    </citation>
    <scope>NUCLEOTIDE SEQUENCE</scope>
    <source>
        <strain evidence="3">CBS 892.96</strain>
    </source>
</reference>
<accession>A0AAN6VYS8</accession>
<keyword evidence="4" id="KW-1185">Reference proteome</keyword>
<proteinExistence type="predicted"/>
<evidence type="ECO:0000256" key="1">
    <source>
        <dbReference type="SAM" id="Phobius"/>
    </source>
</evidence>
<organism evidence="3 4">
    <name type="scientific">Triangularia setosa</name>
    <dbReference type="NCBI Taxonomy" id="2587417"/>
    <lineage>
        <taxon>Eukaryota</taxon>
        <taxon>Fungi</taxon>
        <taxon>Dikarya</taxon>
        <taxon>Ascomycota</taxon>
        <taxon>Pezizomycotina</taxon>
        <taxon>Sordariomycetes</taxon>
        <taxon>Sordariomycetidae</taxon>
        <taxon>Sordariales</taxon>
        <taxon>Podosporaceae</taxon>
        <taxon>Triangularia</taxon>
    </lineage>
</organism>